<dbReference type="CDD" id="cd03215">
    <property type="entry name" value="ABC_Carb_Monos_II"/>
    <property type="match status" value="1"/>
</dbReference>
<keyword evidence="5" id="KW-0547">Nucleotide-binding</keyword>
<comment type="subcellular location">
    <subcellularLocation>
        <location evidence="1">Cell membrane</location>
        <topology evidence="1">Peripheral membrane protein</topology>
    </subcellularLocation>
</comment>
<evidence type="ECO:0000259" key="9">
    <source>
        <dbReference type="PROSITE" id="PS50893"/>
    </source>
</evidence>
<organism evidence="10 11">
    <name type="scientific">Mycetocola tolaasinivorans</name>
    <dbReference type="NCBI Taxonomy" id="76635"/>
    <lineage>
        <taxon>Bacteria</taxon>
        <taxon>Bacillati</taxon>
        <taxon>Actinomycetota</taxon>
        <taxon>Actinomycetes</taxon>
        <taxon>Micrococcales</taxon>
        <taxon>Microbacteriaceae</taxon>
        <taxon>Mycetocola</taxon>
    </lineage>
</organism>
<reference evidence="10 11" key="1">
    <citation type="submission" date="2018-10" db="EMBL/GenBank/DDBJ databases">
        <authorList>
            <person name="Li J."/>
        </authorList>
    </citation>
    <scope>NUCLEOTIDE SEQUENCE [LARGE SCALE GENOMIC DNA]</scope>
    <source>
        <strain evidence="10 11">IF 016277</strain>
    </source>
</reference>
<accession>A0A3L7A3N0</accession>
<evidence type="ECO:0000256" key="3">
    <source>
        <dbReference type="ARBA" id="ARBA00022475"/>
    </source>
</evidence>
<gene>
    <name evidence="10" type="ORF">D9V32_12740</name>
</gene>
<evidence type="ECO:0000256" key="8">
    <source>
        <dbReference type="ARBA" id="ARBA00023136"/>
    </source>
</evidence>
<dbReference type="GO" id="GO:0005524">
    <property type="term" value="F:ATP binding"/>
    <property type="evidence" value="ECO:0007669"/>
    <property type="project" value="UniProtKB-KW"/>
</dbReference>
<dbReference type="EMBL" id="RCUX01000010">
    <property type="protein sequence ID" value="RLP74550.1"/>
    <property type="molecule type" value="Genomic_DNA"/>
</dbReference>
<dbReference type="InterPro" id="IPR003439">
    <property type="entry name" value="ABC_transporter-like_ATP-bd"/>
</dbReference>
<dbReference type="FunFam" id="3.40.50.300:FF:000127">
    <property type="entry name" value="Ribose import ATP-binding protein RbsA"/>
    <property type="match status" value="1"/>
</dbReference>
<dbReference type="Gene3D" id="3.40.50.300">
    <property type="entry name" value="P-loop containing nucleotide triphosphate hydrolases"/>
    <property type="match status" value="2"/>
</dbReference>
<dbReference type="Pfam" id="PF00005">
    <property type="entry name" value="ABC_tran"/>
    <property type="match status" value="2"/>
</dbReference>
<evidence type="ECO:0000256" key="4">
    <source>
        <dbReference type="ARBA" id="ARBA00022737"/>
    </source>
</evidence>
<evidence type="ECO:0000256" key="2">
    <source>
        <dbReference type="ARBA" id="ARBA00022448"/>
    </source>
</evidence>
<dbReference type="PROSITE" id="PS50893">
    <property type="entry name" value="ABC_TRANSPORTER_2"/>
    <property type="match status" value="2"/>
</dbReference>
<keyword evidence="6 10" id="KW-0067">ATP-binding</keyword>
<keyword evidence="11" id="KW-1185">Reference proteome</keyword>
<dbReference type="Proteomes" id="UP000272503">
    <property type="component" value="Unassembled WGS sequence"/>
</dbReference>
<keyword evidence="8" id="KW-0472">Membrane</keyword>
<dbReference type="AlphaFoldDB" id="A0A3L7A3N0"/>
<feature type="domain" description="ABC transporter" evidence="9">
    <location>
        <begin position="274"/>
        <end position="520"/>
    </location>
</feature>
<keyword evidence="2" id="KW-0813">Transport</keyword>
<dbReference type="PANTHER" id="PTHR43790:SF9">
    <property type="entry name" value="GALACTOFURANOSE TRANSPORTER ATP-BINDING PROTEIN YTFR"/>
    <property type="match status" value="1"/>
</dbReference>
<dbReference type="SMART" id="SM00382">
    <property type="entry name" value="AAA"/>
    <property type="match status" value="2"/>
</dbReference>
<dbReference type="PANTHER" id="PTHR43790">
    <property type="entry name" value="CARBOHYDRATE TRANSPORT ATP-BINDING PROTEIN MG119-RELATED"/>
    <property type="match status" value="1"/>
</dbReference>
<keyword evidence="4" id="KW-0677">Repeat</keyword>
<dbReference type="InterPro" id="IPR027417">
    <property type="entry name" value="P-loop_NTPase"/>
</dbReference>
<dbReference type="InterPro" id="IPR050107">
    <property type="entry name" value="ABC_carbohydrate_import_ATPase"/>
</dbReference>
<dbReference type="InterPro" id="IPR017871">
    <property type="entry name" value="ABC_transporter-like_CS"/>
</dbReference>
<name>A0A3L7A3N0_9MICO</name>
<dbReference type="CDD" id="cd03216">
    <property type="entry name" value="ABC_Carb_Monos_I"/>
    <property type="match status" value="1"/>
</dbReference>
<evidence type="ECO:0000313" key="11">
    <source>
        <dbReference type="Proteomes" id="UP000272503"/>
    </source>
</evidence>
<protein>
    <submittedName>
        <fullName evidence="10">Sugar ABC transporter ATP-binding protein</fullName>
    </submittedName>
</protein>
<evidence type="ECO:0000313" key="10">
    <source>
        <dbReference type="EMBL" id="RLP74550.1"/>
    </source>
</evidence>
<keyword evidence="7" id="KW-1278">Translocase</keyword>
<dbReference type="SUPFAM" id="SSF52540">
    <property type="entry name" value="P-loop containing nucleoside triphosphate hydrolases"/>
    <property type="match status" value="2"/>
</dbReference>
<sequence length="538" mass="57778">MRTTIPQHCPSERRRVLSTKPPILEVRQITKSYPGVTALKDATLTLRPGEIRALLGENGAGKSTMIKIIGGLQAPTSGELHVNGAPVVFSGSLDSQNAGISVVSQEFRLVPQMTVAENIFLGHELTRGGLISRREQTERARELLDQLGLDISPGRRIDSLTVADQQLVEITRALSRDFQVLIMDEPTAALNEAEVQKLLAMVEKLRDRGAAILYVSHRLPEVLRLASTATVLRDGQVVADISMEGVQEPELVELMLGKALEAESRDSHERGWNPDDAAVLEVTDLRTAGISQPISFGVRPGQILGVAGLVGSGRAELLKAIFGAQRVQSGAVRVGDARVDTSSPAGAIGSGIFMLGEDRKAEGILPHLSVLENTVISEPQRGLFDPRRWVIGRREERKTFGELKEGLRIRVDRPERLIGALSGGNQQKVLFGRAVLTQCRVLLLNEPTRGVDVGAKAEIYQLIRKLAADGVAIVVSSSEAAELAAVSDDCLVLYAGAHLDTLPPELVTEDNIVAASLGQRITHSASLGAASTSEEVAN</sequence>
<proteinExistence type="predicted"/>
<dbReference type="InterPro" id="IPR003593">
    <property type="entry name" value="AAA+_ATPase"/>
</dbReference>
<keyword evidence="3" id="KW-1003">Cell membrane</keyword>
<dbReference type="GO" id="GO:0016887">
    <property type="term" value="F:ATP hydrolysis activity"/>
    <property type="evidence" value="ECO:0007669"/>
    <property type="project" value="InterPro"/>
</dbReference>
<feature type="domain" description="ABC transporter" evidence="9">
    <location>
        <begin position="24"/>
        <end position="259"/>
    </location>
</feature>
<dbReference type="PROSITE" id="PS00211">
    <property type="entry name" value="ABC_TRANSPORTER_1"/>
    <property type="match status" value="1"/>
</dbReference>
<evidence type="ECO:0000256" key="7">
    <source>
        <dbReference type="ARBA" id="ARBA00022967"/>
    </source>
</evidence>
<evidence type="ECO:0000256" key="1">
    <source>
        <dbReference type="ARBA" id="ARBA00004202"/>
    </source>
</evidence>
<dbReference type="GO" id="GO:0005886">
    <property type="term" value="C:plasma membrane"/>
    <property type="evidence" value="ECO:0007669"/>
    <property type="project" value="UniProtKB-SubCell"/>
</dbReference>
<evidence type="ECO:0000256" key="6">
    <source>
        <dbReference type="ARBA" id="ARBA00022840"/>
    </source>
</evidence>
<comment type="caution">
    <text evidence="10">The sequence shown here is derived from an EMBL/GenBank/DDBJ whole genome shotgun (WGS) entry which is preliminary data.</text>
</comment>
<dbReference type="OrthoDB" id="39350at2"/>
<evidence type="ECO:0000256" key="5">
    <source>
        <dbReference type="ARBA" id="ARBA00022741"/>
    </source>
</evidence>